<sequence length="107" mass="11180">MLGPPEKHEKGINRGFGAPSGSYPQDRGRVSLGALIFFLSLLIPSASFALPSAGGTNSEGGVTTSVHLSGSGRIEMHAVWNGEFYGDLGVKEADWSARLSSPAPDHN</sequence>
<evidence type="ECO:0000313" key="2">
    <source>
        <dbReference type="EMBL" id="KXA92480.1"/>
    </source>
</evidence>
<dbReference type="EMBL" id="LHXO01000156">
    <property type="protein sequence ID" value="KXA92480.1"/>
    <property type="molecule type" value="Genomic_DNA"/>
</dbReference>
<reference evidence="2 3" key="1">
    <citation type="journal article" date="2016" name="Sci. Rep.">
        <title>Metabolic traits of an uncultured archaeal lineage -MSBL1- from brine pools of the Red Sea.</title>
        <authorList>
            <person name="Mwirichia R."/>
            <person name="Alam I."/>
            <person name="Rashid M."/>
            <person name="Vinu M."/>
            <person name="Ba-Alawi W."/>
            <person name="Anthony Kamau A."/>
            <person name="Kamanda Ngugi D."/>
            <person name="Goker M."/>
            <person name="Klenk H.P."/>
            <person name="Bajic V."/>
            <person name="Stingl U."/>
        </authorList>
    </citation>
    <scope>NUCLEOTIDE SEQUENCE [LARGE SCALE GENOMIC DNA]</scope>
    <source>
        <strain evidence="2">SCGC-AAA259E19</strain>
    </source>
</reference>
<protein>
    <submittedName>
        <fullName evidence="2">Uncharacterized protein</fullName>
    </submittedName>
</protein>
<gene>
    <name evidence="2" type="ORF">AKJ65_07540</name>
</gene>
<comment type="caution">
    <text evidence="2">The sequence shown here is derived from an EMBL/GenBank/DDBJ whole genome shotgun (WGS) entry which is preliminary data.</text>
</comment>
<dbReference type="Proteomes" id="UP000070284">
    <property type="component" value="Unassembled WGS sequence"/>
</dbReference>
<dbReference type="AlphaFoldDB" id="A0A133UE98"/>
<name>A0A133UE98_9EURY</name>
<organism evidence="2 3">
    <name type="scientific">candidate division MSBL1 archaeon SCGC-AAA259E19</name>
    <dbReference type="NCBI Taxonomy" id="1698264"/>
    <lineage>
        <taxon>Archaea</taxon>
        <taxon>Methanobacteriati</taxon>
        <taxon>Methanobacteriota</taxon>
        <taxon>candidate division MSBL1</taxon>
    </lineage>
</organism>
<accession>A0A133UE98</accession>
<feature type="region of interest" description="Disordered" evidence="1">
    <location>
        <begin position="1"/>
        <end position="23"/>
    </location>
</feature>
<proteinExistence type="predicted"/>
<keyword evidence="3" id="KW-1185">Reference proteome</keyword>
<feature type="compositionally biased region" description="Basic and acidic residues" evidence="1">
    <location>
        <begin position="1"/>
        <end position="12"/>
    </location>
</feature>
<evidence type="ECO:0000256" key="1">
    <source>
        <dbReference type="SAM" id="MobiDB-lite"/>
    </source>
</evidence>
<evidence type="ECO:0000313" key="3">
    <source>
        <dbReference type="Proteomes" id="UP000070284"/>
    </source>
</evidence>